<evidence type="ECO:0000313" key="1">
    <source>
        <dbReference type="EMBL" id="KAL2497293.1"/>
    </source>
</evidence>
<dbReference type="EMBL" id="JBFOLK010000007">
    <property type="protein sequence ID" value="KAL2497293.1"/>
    <property type="molecule type" value="Genomic_DNA"/>
</dbReference>
<dbReference type="Proteomes" id="UP001604336">
    <property type="component" value="Unassembled WGS sequence"/>
</dbReference>
<evidence type="ECO:0000313" key="2">
    <source>
        <dbReference type="Proteomes" id="UP001604336"/>
    </source>
</evidence>
<reference evidence="2" key="1">
    <citation type="submission" date="2024-07" db="EMBL/GenBank/DDBJ databases">
        <title>Two chromosome-level genome assemblies of Korean endemic species Abeliophyllum distichum and Forsythia ovata (Oleaceae).</title>
        <authorList>
            <person name="Jang H."/>
        </authorList>
    </citation>
    <scope>NUCLEOTIDE SEQUENCE [LARGE SCALE GENOMIC DNA]</scope>
</reference>
<sequence>MSGFHFFSVPKFKIRRGGVVGDASFAPFVSSPASTPGTAVRNVLKVTVENSFPNPTGRLYPDVLEELPPAVRQATVSVYRCWPPYFGKAVAGAELTELVRLAELHTSWSHVLNCEVYKMLSMKIEELHSTVERSEDVEALRAENKDL</sequence>
<name>A0ABD1SA76_9LAMI</name>
<keyword evidence="2" id="KW-1185">Reference proteome</keyword>
<protein>
    <submittedName>
        <fullName evidence="1">Uncharacterized protein</fullName>
    </submittedName>
</protein>
<dbReference type="AlphaFoldDB" id="A0ABD1SA76"/>
<accession>A0ABD1SA76</accession>
<proteinExistence type="predicted"/>
<gene>
    <name evidence="1" type="ORF">Adt_22843</name>
</gene>
<organism evidence="1 2">
    <name type="scientific">Abeliophyllum distichum</name>
    <dbReference type="NCBI Taxonomy" id="126358"/>
    <lineage>
        <taxon>Eukaryota</taxon>
        <taxon>Viridiplantae</taxon>
        <taxon>Streptophyta</taxon>
        <taxon>Embryophyta</taxon>
        <taxon>Tracheophyta</taxon>
        <taxon>Spermatophyta</taxon>
        <taxon>Magnoliopsida</taxon>
        <taxon>eudicotyledons</taxon>
        <taxon>Gunneridae</taxon>
        <taxon>Pentapetalae</taxon>
        <taxon>asterids</taxon>
        <taxon>lamiids</taxon>
        <taxon>Lamiales</taxon>
        <taxon>Oleaceae</taxon>
        <taxon>Forsythieae</taxon>
        <taxon>Abeliophyllum</taxon>
    </lineage>
</organism>
<comment type="caution">
    <text evidence="1">The sequence shown here is derived from an EMBL/GenBank/DDBJ whole genome shotgun (WGS) entry which is preliminary data.</text>
</comment>